<dbReference type="PANTHER" id="PTHR31465">
    <property type="entry name" value="PROTEIN RTA1-RELATED"/>
    <property type="match status" value="1"/>
</dbReference>
<dbReference type="InterPro" id="IPR007568">
    <property type="entry name" value="RTA1"/>
</dbReference>
<evidence type="ECO:0008006" key="8">
    <source>
        <dbReference type="Google" id="ProtNLM"/>
    </source>
</evidence>
<protein>
    <recommendedName>
        <fullName evidence="8">RTA1-domain-containing protein</fullName>
    </recommendedName>
</protein>
<evidence type="ECO:0000313" key="7">
    <source>
        <dbReference type="Proteomes" id="UP000245942"/>
    </source>
</evidence>
<evidence type="ECO:0000256" key="5">
    <source>
        <dbReference type="SAM" id="Phobius"/>
    </source>
</evidence>
<evidence type="ECO:0000256" key="1">
    <source>
        <dbReference type="ARBA" id="ARBA00004141"/>
    </source>
</evidence>
<feature type="transmembrane region" description="Helical" evidence="5">
    <location>
        <begin position="269"/>
        <end position="289"/>
    </location>
</feature>
<comment type="subcellular location">
    <subcellularLocation>
        <location evidence="1">Membrane</location>
        <topology evidence="1">Multi-pass membrane protein</topology>
    </subcellularLocation>
</comment>
<feature type="transmembrane region" description="Helical" evidence="5">
    <location>
        <begin position="33"/>
        <end position="51"/>
    </location>
</feature>
<dbReference type="GO" id="GO:0016020">
    <property type="term" value="C:membrane"/>
    <property type="evidence" value="ECO:0007669"/>
    <property type="project" value="UniProtKB-SubCell"/>
</dbReference>
<dbReference type="STRING" id="1684307.A0A316U0J9"/>
<feature type="transmembrane region" description="Helical" evidence="5">
    <location>
        <begin position="185"/>
        <end position="210"/>
    </location>
</feature>
<accession>A0A316U0J9</accession>
<organism evidence="6 7">
    <name type="scientific">Pseudomicrostroma glucosiphilum</name>
    <dbReference type="NCBI Taxonomy" id="1684307"/>
    <lineage>
        <taxon>Eukaryota</taxon>
        <taxon>Fungi</taxon>
        <taxon>Dikarya</taxon>
        <taxon>Basidiomycota</taxon>
        <taxon>Ustilaginomycotina</taxon>
        <taxon>Exobasidiomycetes</taxon>
        <taxon>Microstromatales</taxon>
        <taxon>Microstromatales incertae sedis</taxon>
        <taxon>Pseudomicrostroma</taxon>
    </lineage>
</organism>
<sequence length="401" mass="42861">MNSMNPRQPLTGRALALASPGAAAAAAAPVPVWLPILCAALYVFLALSHAYQSGATKHRCMLVVVLGCLMGAADNCLQVWAHYLPVSMVEAGAEAEVRAIAVAQQLLLLLPPQLFAAVQYFTFSRTLELFGPEVALLRARPKAILAVLLVLEGLALVLQAVAVGLSADGLTATGEVGTGRGVTGAILLIAGLGMRLLACLLFLCTIVVFLTRTAQLRDPAVEYYSHYTPRLRLFTAVLAVGNLLVTSSCIFRLVQTTMGSSAKLTRVEWYSYAFYELPLLLCVLLLGIFHPGHVLPLEHDGAVTEAGELREALVEGMTPLPPRGISRAASSFHCRAGGRVPQSPLSPTMMWRERAANTGRGVVHSRNVSMPDSNTTIVDVDREGQEMTYVEFLSSEGASKV</sequence>
<evidence type="ECO:0000313" key="6">
    <source>
        <dbReference type="EMBL" id="PWN18939.1"/>
    </source>
</evidence>
<feature type="transmembrane region" description="Helical" evidence="5">
    <location>
        <begin position="60"/>
        <end position="81"/>
    </location>
</feature>
<gene>
    <name evidence="6" type="ORF">BCV69DRAFT_53596</name>
</gene>
<feature type="transmembrane region" description="Helical" evidence="5">
    <location>
        <begin position="143"/>
        <end position="165"/>
    </location>
</feature>
<dbReference type="AlphaFoldDB" id="A0A316U0J9"/>
<keyword evidence="3 5" id="KW-1133">Transmembrane helix</keyword>
<evidence type="ECO:0000256" key="4">
    <source>
        <dbReference type="ARBA" id="ARBA00023136"/>
    </source>
</evidence>
<evidence type="ECO:0000256" key="2">
    <source>
        <dbReference type="ARBA" id="ARBA00022692"/>
    </source>
</evidence>
<dbReference type="Pfam" id="PF04479">
    <property type="entry name" value="RTA1"/>
    <property type="match status" value="1"/>
</dbReference>
<feature type="transmembrane region" description="Helical" evidence="5">
    <location>
        <begin position="231"/>
        <end position="254"/>
    </location>
</feature>
<dbReference type="PANTHER" id="PTHR31465:SF1">
    <property type="entry name" value="PROTEIN RTA1-RELATED"/>
    <property type="match status" value="1"/>
</dbReference>
<dbReference type="GeneID" id="37017090"/>
<keyword evidence="7" id="KW-1185">Reference proteome</keyword>
<dbReference type="EMBL" id="KZ819333">
    <property type="protein sequence ID" value="PWN18939.1"/>
    <property type="molecule type" value="Genomic_DNA"/>
</dbReference>
<reference evidence="6 7" key="1">
    <citation type="journal article" date="2018" name="Mol. Biol. Evol.">
        <title>Broad Genomic Sampling Reveals a Smut Pathogenic Ancestry of the Fungal Clade Ustilaginomycotina.</title>
        <authorList>
            <person name="Kijpornyongpan T."/>
            <person name="Mondo S.J."/>
            <person name="Barry K."/>
            <person name="Sandor L."/>
            <person name="Lee J."/>
            <person name="Lipzen A."/>
            <person name="Pangilinan J."/>
            <person name="LaButti K."/>
            <person name="Hainaut M."/>
            <person name="Henrissat B."/>
            <person name="Grigoriev I.V."/>
            <person name="Spatafora J.W."/>
            <person name="Aime M.C."/>
        </authorList>
    </citation>
    <scope>NUCLEOTIDE SEQUENCE [LARGE SCALE GENOMIC DNA]</scope>
    <source>
        <strain evidence="6 7">MCA 4718</strain>
    </source>
</reference>
<dbReference type="Proteomes" id="UP000245942">
    <property type="component" value="Unassembled WGS sequence"/>
</dbReference>
<name>A0A316U0J9_9BASI</name>
<keyword evidence="2 5" id="KW-0812">Transmembrane</keyword>
<evidence type="ECO:0000256" key="3">
    <source>
        <dbReference type="ARBA" id="ARBA00022989"/>
    </source>
</evidence>
<keyword evidence="4 5" id="KW-0472">Membrane</keyword>
<proteinExistence type="predicted"/>
<dbReference type="RefSeq" id="XP_025346099.1">
    <property type="nucleotide sequence ID" value="XM_025495356.1"/>
</dbReference>